<dbReference type="PANTHER" id="PTHR11404:SF6">
    <property type="entry name" value="SUPEROXIDE DISMUTASE [MN], MITOCHONDRIAL"/>
    <property type="match status" value="1"/>
</dbReference>
<feature type="binding site" evidence="5">
    <location>
        <position position="204"/>
    </location>
    <ligand>
        <name>Mn(2+)</name>
        <dbReference type="ChEBI" id="CHEBI:29035"/>
    </ligand>
</feature>
<evidence type="ECO:0000256" key="4">
    <source>
        <dbReference type="ARBA" id="ARBA00023002"/>
    </source>
</evidence>
<dbReference type="SUPFAM" id="SSF54719">
    <property type="entry name" value="Fe,Mn superoxide dismutase (SOD), C-terminal domain"/>
    <property type="match status" value="1"/>
</dbReference>
<dbReference type="InterPro" id="IPR006311">
    <property type="entry name" value="TAT_signal"/>
</dbReference>
<dbReference type="Pfam" id="PF02777">
    <property type="entry name" value="Sod_Fe_C"/>
    <property type="match status" value="1"/>
</dbReference>
<dbReference type="PROSITE" id="PS00088">
    <property type="entry name" value="SOD_MN"/>
    <property type="match status" value="1"/>
</dbReference>
<feature type="domain" description="Manganese/iron superoxide dismutase C-terminal" evidence="8">
    <location>
        <begin position="132"/>
        <end position="232"/>
    </location>
</feature>
<evidence type="ECO:0000256" key="6">
    <source>
        <dbReference type="RuleBase" id="RU000414"/>
    </source>
</evidence>
<dbReference type="InterPro" id="IPR050265">
    <property type="entry name" value="Fe/Mn_Superoxide_Dismutase"/>
</dbReference>
<dbReference type="GO" id="GO:0004784">
    <property type="term" value="F:superoxide dismutase activity"/>
    <property type="evidence" value="ECO:0007669"/>
    <property type="project" value="UniProtKB-EC"/>
</dbReference>
<feature type="binding site" evidence="5">
    <location>
        <position position="69"/>
    </location>
    <ligand>
        <name>Mn(2+)</name>
        <dbReference type="ChEBI" id="CHEBI:29035"/>
    </ligand>
</feature>
<dbReference type="Gene3D" id="1.10.287.990">
    <property type="entry name" value="Fe,Mn superoxide dismutase (SOD) domain"/>
    <property type="match status" value="1"/>
</dbReference>
<dbReference type="InterPro" id="IPR036314">
    <property type="entry name" value="SOD_C_sf"/>
</dbReference>
<evidence type="ECO:0000313" key="10">
    <source>
        <dbReference type="Proteomes" id="UP000238169"/>
    </source>
</evidence>
<dbReference type="InterPro" id="IPR019833">
    <property type="entry name" value="Mn/Fe_SOD_BS"/>
</dbReference>
<evidence type="ECO:0000256" key="2">
    <source>
        <dbReference type="ARBA" id="ARBA00012682"/>
    </source>
</evidence>
<comment type="catalytic activity">
    <reaction evidence="6">
        <text>2 superoxide + 2 H(+) = H2O2 + O2</text>
        <dbReference type="Rhea" id="RHEA:20696"/>
        <dbReference type="ChEBI" id="CHEBI:15378"/>
        <dbReference type="ChEBI" id="CHEBI:15379"/>
        <dbReference type="ChEBI" id="CHEBI:16240"/>
        <dbReference type="ChEBI" id="CHEBI:18421"/>
        <dbReference type="EC" id="1.15.1.1"/>
    </reaction>
</comment>
<feature type="binding site" evidence="5">
    <location>
        <position position="200"/>
    </location>
    <ligand>
        <name>Mn(2+)</name>
        <dbReference type="ChEBI" id="CHEBI:29035"/>
    </ligand>
</feature>
<dbReference type="EMBL" id="OGTP01000005">
    <property type="protein sequence ID" value="SPB14898.1"/>
    <property type="molecule type" value="Genomic_DNA"/>
</dbReference>
<dbReference type="InterPro" id="IPR001189">
    <property type="entry name" value="Mn/Fe_SOD"/>
</dbReference>
<dbReference type="PIRSF" id="PIRSF000349">
    <property type="entry name" value="SODismutase"/>
    <property type="match status" value="1"/>
</dbReference>
<comment type="similarity">
    <text evidence="1 6">Belongs to the iron/manganese superoxide dismutase family.</text>
</comment>
<keyword evidence="4 6" id="KW-0560">Oxidoreductase</keyword>
<dbReference type="RefSeq" id="WP_245932985.1">
    <property type="nucleotide sequence ID" value="NZ_OGTP01000005.1"/>
</dbReference>
<name>A0A2U3I431_9BURK</name>
<dbReference type="InterPro" id="IPR019831">
    <property type="entry name" value="Mn/Fe_SOD_N"/>
</dbReference>
<dbReference type="InterPro" id="IPR019832">
    <property type="entry name" value="Mn/Fe_SOD_C"/>
</dbReference>
<keyword evidence="3 5" id="KW-0479">Metal-binding</keyword>
<reference evidence="10" key="1">
    <citation type="submission" date="2018-01" db="EMBL/GenBank/DDBJ databases">
        <authorList>
            <person name="Peeters C."/>
        </authorList>
    </citation>
    <scope>NUCLEOTIDE SEQUENCE [LARGE SCALE GENOMIC DNA]</scope>
</reference>
<evidence type="ECO:0000256" key="1">
    <source>
        <dbReference type="ARBA" id="ARBA00008714"/>
    </source>
</evidence>
<dbReference type="EC" id="1.15.1.1" evidence="2 6"/>
<feature type="binding site" evidence="5">
    <location>
        <position position="117"/>
    </location>
    <ligand>
        <name>Mn(2+)</name>
        <dbReference type="ChEBI" id="CHEBI:29035"/>
    </ligand>
</feature>
<evidence type="ECO:0000256" key="3">
    <source>
        <dbReference type="ARBA" id="ARBA00022723"/>
    </source>
</evidence>
<accession>A0A2U3I431</accession>
<dbReference type="AlphaFoldDB" id="A0A2U3I431"/>
<dbReference type="Proteomes" id="UP000238169">
    <property type="component" value="Unassembled WGS sequence"/>
</dbReference>
<dbReference type="PROSITE" id="PS51318">
    <property type="entry name" value="TAT"/>
    <property type="match status" value="1"/>
</dbReference>
<evidence type="ECO:0000259" key="8">
    <source>
        <dbReference type="Pfam" id="PF02777"/>
    </source>
</evidence>
<feature type="domain" description="Manganese/iron superoxide dismutase N-terminal" evidence="7">
    <location>
        <begin position="45"/>
        <end position="125"/>
    </location>
</feature>
<proteinExistence type="inferred from homology"/>
<organism evidence="9 10">
    <name type="scientific">Caballeronia novacaledonica</name>
    <dbReference type="NCBI Taxonomy" id="1544861"/>
    <lineage>
        <taxon>Bacteria</taxon>
        <taxon>Pseudomonadati</taxon>
        <taxon>Pseudomonadota</taxon>
        <taxon>Betaproteobacteria</taxon>
        <taxon>Burkholderiales</taxon>
        <taxon>Burkholderiaceae</taxon>
        <taxon>Caballeronia</taxon>
    </lineage>
</organism>
<dbReference type="PRINTS" id="PR01703">
    <property type="entry name" value="MNSODISMTASE"/>
</dbReference>
<sequence length="243" mass="26969">MANRRTFLHQTAAAGAGLMIANSDSAHTAEEGGYIDKLTDAEGKYAAGPLPFAFDALEPVIDARTVELHYNFHHKPAVAAANKAEDALSKARESNDFSLVKYHEKELAFQLSSHILHTVYWASLSGKGGEPRNELAQVIDKNFGSYARFKAQLVAATIATEASGWGVVGYLPSTGKLMILQCENHQKLTAWGIQPILVLDVFEHAYYLKYQNRRMEYVNQLFNILNWDNAAMRLQGAMPVRRA</sequence>
<dbReference type="InterPro" id="IPR036324">
    <property type="entry name" value="Mn/Fe_SOD_N_sf"/>
</dbReference>
<evidence type="ECO:0000259" key="7">
    <source>
        <dbReference type="Pfam" id="PF00081"/>
    </source>
</evidence>
<dbReference type="SUPFAM" id="SSF46609">
    <property type="entry name" value="Fe,Mn superoxide dismutase (SOD), N-terminal domain"/>
    <property type="match status" value="1"/>
</dbReference>
<protein>
    <recommendedName>
        <fullName evidence="2 6">Superoxide dismutase</fullName>
        <ecNumber evidence="2 6">1.15.1.1</ecNumber>
    </recommendedName>
</protein>
<gene>
    <name evidence="9" type="ORF">NOV72_02129</name>
</gene>
<dbReference type="PANTHER" id="PTHR11404">
    <property type="entry name" value="SUPEROXIDE DISMUTASE 2"/>
    <property type="match status" value="1"/>
</dbReference>
<evidence type="ECO:0000313" key="9">
    <source>
        <dbReference type="EMBL" id="SPB14898.1"/>
    </source>
</evidence>
<comment type="function">
    <text evidence="6">Destroys radicals which are normally produced within the cells and which are toxic to biological systems.</text>
</comment>
<evidence type="ECO:0000256" key="5">
    <source>
        <dbReference type="PIRSR" id="PIRSR000349-1"/>
    </source>
</evidence>
<dbReference type="Pfam" id="PF00081">
    <property type="entry name" value="Sod_Fe_N"/>
    <property type="match status" value="1"/>
</dbReference>
<dbReference type="GO" id="GO:0046872">
    <property type="term" value="F:metal ion binding"/>
    <property type="evidence" value="ECO:0007669"/>
    <property type="project" value="UniProtKB-KW"/>
</dbReference>
<keyword evidence="10" id="KW-1185">Reference proteome</keyword>
<dbReference type="FunFam" id="3.55.40.20:FF:000004">
    <property type="entry name" value="Superoxide dismutase [Fe]"/>
    <property type="match status" value="1"/>
</dbReference>
<dbReference type="Gene3D" id="3.55.40.20">
    <property type="entry name" value="Iron/manganese superoxide dismutase, C-terminal domain"/>
    <property type="match status" value="1"/>
</dbReference>